<dbReference type="PANTHER" id="PTHR23355">
    <property type="entry name" value="RIBONUCLEASE"/>
    <property type="match status" value="1"/>
</dbReference>
<reference evidence="10" key="1">
    <citation type="submission" date="2018-05" db="EMBL/GenBank/DDBJ databases">
        <authorList>
            <person name="Lanie J.A."/>
            <person name="Ng W.-L."/>
            <person name="Kazmierczak K.M."/>
            <person name="Andrzejewski T.M."/>
            <person name="Davidsen T.M."/>
            <person name="Wayne K.J."/>
            <person name="Tettelin H."/>
            <person name="Glass J.I."/>
            <person name="Rusch D."/>
            <person name="Podicherti R."/>
            <person name="Tsui H.-C.T."/>
            <person name="Winkler M.E."/>
        </authorList>
    </citation>
    <scope>NUCLEOTIDE SEQUENCE</scope>
</reference>
<dbReference type="InterPro" id="IPR040476">
    <property type="entry name" value="CSD2"/>
</dbReference>
<dbReference type="GO" id="GO:0003723">
    <property type="term" value="F:RNA binding"/>
    <property type="evidence" value="ECO:0007669"/>
    <property type="project" value="UniProtKB-KW"/>
</dbReference>
<dbReference type="InterPro" id="IPR001900">
    <property type="entry name" value="RNase_II/R"/>
</dbReference>
<dbReference type="GO" id="GO:0005829">
    <property type="term" value="C:cytosol"/>
    <property type="evidence" value="ECO:0007669"/>
    <property type="project" value="TreeGrafter"/>
</dbReference>
<dbReference type="SUPFAM" id="SSF50249">
    <property type="entry name" value="Nucleic acid-binding proteins"/>
    <property type="match status" value="2"/>
</dbReference>
<dbReference type="EC" id="3.1.13.1" evidence="3"/>
<feature type="non-terminal residue" evidence="10">
    <location>
        <position position="434"/>
    </location>
</feature>
<evidence type="ECO:0000256" key="5">
    <source>
        <dbReference type="ARBA" id="ARBA00022722"/>
    </source>
</evidence>
<dbReference type="PANTHER" id="PTHR23355:SF9">
    <property type="entry name" value="DIS3-LIKE EXONUCLEASE 2"/>
    <property type="match status" value="1"/>
</dbReference>
<dbReference type="Pfam" id="PF17876">
    <property type="entry name" value="CSD2"/>
    <property type="match status" value="1"/>
</dbReference>
<dbReference type="Gene3D" id="2.40.50.700">
    <property type="match status" value="1"/>
</dbReference>
<name>A0A382JRL3_9ZZZZ</name>
<dbReference type="SMART" id="SM00955">
    <property type="entry name" value="RNB"/>
    <property type="match status" value="1"/>
</dbReference>
<evidence type="ECO:0000256" key="8">
    <source>
        <dbReference type="ARBA" id="ARBA00022884"/>
    </source>
</evidence>
<dbReference type="EMBL" id="UINC01075825">
    <property type="protein sequence ID" value="SVC14389.1"/>
    <property type="molecule type" value="Genomic_DNA"/>
</dbReference>
<evidence type="ECO:0000313" key="10">
    <source>
        <dbReference type="EMBL" id="SVC14389.1"/>
    </source>
</evidence>
<accession>A0A382JRL3</accession>
<evidence type="ECO:0000256" key="7">
    <source>
        <dbReference type="ARBA" id="ARBA00022839"/>
    </source>
</evidence>
<dbReference type="Gene3D" id="2.40.50.140">
    <property type="entry name" value="Nucleic acid-binding proteins"/>
    <property type="match status" value="1"/>
</dbReference>
<organism evidence="10">
    <name type="scientific">marine metagenome</name>
    <dbReference type="NCBI Taxonomy" id="408172"/>
    <lineage>
        <taxon>unclassified sequences</taxon>
        <taxon>metagenomes</taxon>
        <taxon>ecological metagenomes</taxon>
    </lineage>
</organism>
<keyword evidence="8" id="KW-0694">RNA-binding</keyword>
<dbReference type="NCBIfam" id="TIGR00358">
    <property type="entry name" value="3_prime_RNase"/>
    <property type="match status" value="1"/>
</dbReference>
<evidence type="ECO:0000256" key="4">
    <source>
        <dbReference type="ARBA" id="ARBA00022490"/>
    </source>
</evidence>
<dbReference type="InterPro" id="IPR050180">
    <property type="entry name" value="RNR_Ribonuclease"/>
</dbReference>
<dbReference type="Pfam" id="PF00773">
    <property type="entry name" value="RNB"/>
    <property type="match status" value="1"/>
</dbReference>
<evidence type="ECO:0000256" key="1">
    <source>
        <dbReference type="ARBA" id="ARBA00001849"/>
    </source>
</evidence>
<dbReference type="InterPro" id="IPR013223">
    <property type="entry name" value="RNase_B_OB_dom"/>
</dbReference>
<gene>
    <name evidence="10" type="ORF">METZ01_LOCUS267243</name>
</gene>
<dbReference type="InterPro" id="IPR012340">
    <property type="entry name" value="NA-bd_OB-fold"/>
</dbReference>
<evidence type="ECO:0000256" key="6">
    <source>
        <dbReference type="ARBA" id="ARBA00022801"/>
    </source>
</evidence>
<keyword evidence="7" id="KW-0269">Exonuclease</keyword>
<dbReference type="AlphaFoldDB" id="A0A382JRL3"/>
<proteinExistence type="predicted"/>
<keyword evidence="6" id="KW-0378">Hydrolase</keyword>
<sequence length="434" mass="48905">DIYISGVNLNQAMHGDHVVARVERERGGDRLEGRIVKILERRAQKLVGRYDIDESGLNFVVPFDKRIIMDVHIPATERANAKVGEMVVVELTSWPTTTRNPVGRITEVLGELNTSGVDVEIILHKYGIPDLHSKEALREAQRFGQSISAADRRGRTDFRNVTTVTIDGDHARDFDDAITIERQSNGNYLLGVHIADVAHYVQPGSALDREAYARGTSVYFPERAVHMFPEALATGLCSLNPKVDRLVQSCLMEIDSQGQVVNYEIHDGIINSSARMTYHEVSCILTDTESVERDRYSDLIPPIQLMHELFHILQRRRRLRGSIDFDVREAELVLDEAGLIEAITASERNVAQKIIEEFMLLANETVADHLNSNQIDTLYRVHESPDPLKVGQFKEFISTLGHTLVSRGGTRPKHFQQLVDRVKGTSEEKPIVFL</sequence>
<dbReference type="Pfam" id="PF08206">
    <property type="entry name" value="OB_RNB"/>
    <property type="match status" value="1"/>
</dbReference>
<comment type="catalytic activity">
    <reaction evidence="1">
        <text>Exonucleolytic cleavage in the 3'- to 5'-direction to yield nucleoside 5'-phosphates.</text>
        <dbReference type="EC" id="3.1.13.1"/>
    </reaction>
</comment>
<evidence type="ECO:0000259" key="9">
    <source>
        <dbReference type="SMART" id="SM00955"/>
    </source>
</evidence>
<dbReference type="GO" id="GO:0006402">
    <property type="term" value="P:mRNA catabolic process"/>
    <property type="evidence" value="ECO:0007669"/>
    <property type="project" value="TreeGrafter"/>
</dbReference>
<dbReference type="InterPro" id="IPR004476">
    <property type="entry name" value="RNase_II/RNase_R"/>
</dbReference>
<evidence type="ECO:0000256" key="3">
    <source>
        <dbReference type="ARBA" id="ARBA00012163"/>
    </source>
</evidence>
<dbReference type="GO" id="GO:0008859">
    <property type="term" value="F:exoribonuclease II activity"/>
    <property type="evidence" value="ECO:0007669"/>
    <property type="project" value="UniProtKB-EC"/>
</dbReference>
<feature type="non-terminal residue" evidence="10">
    <location>
        <position position="1"/>
    </location>
</feature>
<feature type="domain" description="RNB" evidence="9">
    <location>
        <begin position="155"/>
        <end position="434"/>
    </location>
</feature>
<keyword evidence="5" id="KW-0540">Nuclease</keyword>
<protein>
    <recommendedName>
        <fullName evidence="3">exoribonuclease II</fullName>
        <ecNumber evidence="3">3.1.13.1</ecNumber>
    </recommendedName>
</protein>
<keyword evidence="4" id="KW-0963">Cytoplasm</keyword>
<evidence type="ECO:0000256" key="2">
    <source>
        <dbReference type="ARBA" id="ARBA00004496"/>
    </source>
</evidence>
<comment type="subcellular location">
    <subcellularLocation>
        <location evidence="2">Cytoplasm</location>
    </subcellularLocation>
</comment>